<dbReference type="GO" id="GO:0005272">
    <property type="term" value="F:sodium channel activity"/>
    <property type="evidence" value="ECO:0007669"/>
    <property type="project" value="UniProtKB-KW"/>
</dbReference>
<dbReference type="EMBL" id="FZQP02000926">
    <property type="protein sequence ID" value="VVC91000.1"/>
    <property type="molecule type" value="Genomic_DNA"/>
</dbReference>
<keyword evidence="5 12" id="KW-0812">Transmembrane</keyword>
<dbReference type="InterPro" id="IPR001873">
    <property type="entry name" value="ENaC"/>
</dbReference>
<evidence type="ECO:0000313" key="13">
    <source>
        <dbReference type="EMBL" id="VVC91000.1"/>
    </source>
</evidence>
<keyword evidence="9" id="KW-0472">Membrane</keyword>
<protein>
    <submittedName>
        <fullName evidence="13">Uncharacterized protein</fullName>
    </submittedName>
</protein>
<evidence type="ECO:0000256" key="2">
    <source>
        <dbReference type="ARBA" id="ARBA00007193"/>
    </source>
</evidence>
<name>A0A5E4PYA8_9NEOP</name>
<accession>A0A5E4PYA8</accession>
<evidence type="ECO:0000256" key="4">
    <source>
        <dbReference type="ARBA" id="ARBA00022461"/>
    </source>
</evidence>
<keyword evidence="11 12" id="KW-0407">Ion channel</keyword>
<evidence type="ECO:0000256" key="11">
    <source>
        <dbReference type="ARBA" id="ARBA00023303"/>
    </source>
</evidence>
<keyword evidence="6" id="KW-1133">Transmembrane helix</keyword>
<dbReference type="AlphaFoldDB" id="A0A5E4PYA8"/>
<evidence type="ECO:0000256" key="5">
    <source>
        <dbReference type="ARBA" id="ARBA00022692"/>
    </source>
</evidence>
<keyword evidence="7" id="KW-0915">Sodium</keyword>
<keyword evidence="8 12" id="KW-0406">Ion transport</keyword>
<dbReference type="GO" id="GO:0016020">
    <property type="term" value="C:membrane"/>
    <property type="evidence" value="ECO:0007669"/>
    <property type="project" value="UniProtKB-SubCell"/>
</dbReference>
<reference evidence="13 14" key="1">
    <citation type="submission" date="2017-07" db="EMBL/GenBank/DDBJ databases">
        <authorList>
            <person name="Talla V."/>
            <person name="Backstrom N."/>
        </authorList>
    </citation>
    <scope>NUCLEOTIDE SEQUENCE [LARGE SCALE GENOMIC DNA]</scope>
</reference>
<dbReference type="Proteomes" id="UP000324832">
    <property type="component" value="Unassembled WGS sequence"/>
</dbReference>
<evidence type="ECO:0000256" key="1">
    <source>
        <dbReference type="ARBA" id="ARBA00004141"/>
    </source>
</evidence>
<evidence type="ECO:0000256" key="6">
    <source>
        <dbReference type="ARBA" id="ARBA00022989"/>
    </source>
</evidence>
<evidence type="ECO:0000313" key="14">
    <source>
        <dbReference type="Proteomes" id="UP000324832"/>
    </source>
</evidence>
<evidence type="ECO:0000256" key="10">
    <source>
        <dbReference type="ARBA" id="ARBA00023201"/>
    </source>
</evidence>
<evidence type="ECO:0000256" key="12">
    <source>
        <dbReference type="RuleBase" id="RU000679"/>
    </source>
</evidence>
<comment type="similarity">
    <text evidence="2 12">Belongs to the amiloride-sensitive sodium channel (TC 1.A.6) family.</text>
</comment>
<keyword evidence="10 12" id="KW-0739">Sodium transport</keyword>
<dbReference type="Pfam" id="PF00858">
    <property type="entry name" value="ASC"/>
    <property type="match status" value="1"/>
</dbReference>
<sequence length="60" mass="6904">MLLKCIWAAEIVDCSSVFSVRRTIRGHCCVFNYVLDYESAGRKNKRTDVTSNKTNYRIGN</sequence>
<evidence type="ECO:0000256" key="9">
    <source>
        <dbReference type="ARBA" id="ARBA00023136"/>
    </source>
</evidence>
<evidence type="ECO:0000256" key="8">
    <source>
        <dbReference type="ARBA" id="ARBA00023065"/>
    </source>
</evidence>
<proteinExistence type="inferred from homology"/>
<gene>
    <name evidence="13" type="ORF">LSINAPIS_LOCUS3789</name>
</gene>
<evidence type="ECO:0000256" key="3">
    <source>
        <dbReference type="ARBA" id="ARBA00022448"/>
    </source>
</evidence>
<organism evidence="13 14">
    <name type="scientific">Leptidea sinapis</name>
    <dbReference type="NCBI Taxonomy" id="189913"/>
    <lineage>
        <taxon>Eukaryota</taxon>
        <taxon>Metazoa</taxon>
        <taxon>Ecdysozoa</taxon>
        <taxon>Arthropoda</taxon>
        <taxon>Hexapoda</taxon>
        <taxon>Insecta</taxon>
        <taxon>Pterygota</taxon>
        <taxon>Neoptera</taxon>
        <taxon>Endopterygota</taxon>
        <taxon>Lepidoptera</taxon>
        <taxon>Glossata</taxon>
        <taxon>Ditrysia</taxon>
        <taxon>Papilionoidea</taxon>
        <taxon>Pieridae</taxon>
        <taxon>Dismorphiinae</taxon>
        <taxon>Leptidea</taxon>
    </lineage>
</organism>
<evidence type="ECO:0000256" key="7">
    <source>
        <dbReference type="ARBA" id="ARBA00023053"/>
    </source>
</evidence>
<keyword evidence="14" id="KW-1185">Reference proteome</keyword>
<comment type="subcellular location">
    <subcellularLocation>
        <location evidence="1">Membrane</location>
        <topology evidence="1">Multi-pass membrane protein</topology>
    </subcellularLocation>
</comment>
<keyword evidence="3 12" id="KW-0813">Transport</keyword>
<keyword evidence="4 12" id="KW-0894">Sodium channel</keyword>